<name>A0A835CGN3_9FABA</name>
<evidence type="ECO:0000313" key="2">
    <source>
        <dbReference type="Proteomes" id="UP000634136"/>
    </source>
</evidence>
<protein>
    <submittedName>
        <fullName evidence="1">Uncharacterized protein</fullName>
    </submittedName>
</protein>
<dbReference type="EMBL" id="JAAIUW010000002">
    <property type="protein sequence ID" value="KAF7841439.1"/>
    <property type="molecule type" value="Genomic_DNA"/>
</dbReference>
<sequence>MKSIPLEHLPSSVMRKFEHLRYEHGCTSAATTKCWNQDSCYYSRENASVSLGYSDLSLGKKEFLSHFCKILASISFAYSELRLLATSD</sequence>
<keyword evidence="2" id="KW-1185">Reference proteome</keyword>
<dbReference type="AlphaFoldDB" id="A0A835CGN3"/>
<proteinExistence type="predicted"/>
<reference evidence="1" key="1">
    <citation type="submission" date="2020-09" db="EMBL/GenBank/DDBJ databases">
        <title>Genome-Enabled Discovery of Anthraquinone Biosynthesis in Senna tora.</title>
        <authorList>
            <person name="Kang S.-H."/>
            <person name="Pandey R.P."/>
            <person name="Lee C.-M."/>
            <person name="Sim J.-S."/>
            <person name="Jeong J.-T."/>
            <person name="Choi B.-S."/>
            <person name="Jung M."/>
            <person name="Ginzburg D."/>
            <person name="Zhao K."/>
            <person name="Won S.Y."/>
            <person name="Oh T.-J."/>
            <person name="Yu Y."/>
            <person name="Kim N.-H."/>
            <person name="Lee O.R."/>
            <person name="Lee T.-H."/>
            <person name="Bashyal P."/>
            <person name="Kim T.-S."/>
            <person name="Lee W.-H."/>
            <person name="Kawkins C."/>
            <person name="Kim C.-K."/>
            <person name="Kim J.S."/>
            <person name="Ahn B.O."/>
            <person name="Rhee S.Y."/>
            <person name="Sohng J.K."/>
        </authorList>
    </citation>
    <scope>NUCLEOTIDE SEQUENCE</scope>
    <source>
        <tissue evidence="1">Leaf</tissue>
    </source>
</reference>
<organism evidence="1 2">
    <name type="scientific">Senna tora</name>
    <dbReference type="NCBI Taxonomy" id="362788"/>
    <lineage>
        <taxon>Eukaryota</taxon>
        <taxon>Viridiplantae</taxon>
        <taxon>Streptophyta</taxon>
        <taxon>Embryophyta</taxon>
        <taxon>Tracheophyta</taxon>
        <taxon>Spermatophyta</taxon>
        <taxon>Magnoliopsida</taxon>
        <taxon>eudicotyledons</taxon>
        <taxon>Gunneridae</taxon>
        <taxon>Pentapetalae</taxon>
        <taxon>rosids</taxon>
        <taxon>fabids</taxon>
        <taxon>Fabales</taxon>
        <taxon>Fabaceae</taxon>
        <taxon>Caesalpinioideae</taxon>
        <taxon>Cassia clade</taxon>
        <taxon>Senna</taxon>
    </lineage>
</organism>
<evidence type="ECO:0000313" key="1">
    <source>
        <dbReference type="EMBL" id="KAF7841439.1"/>
    </source>
</evidence>
<comment type="caution">
    <text evidence="1">The sequence shown here is derived from an EMBL/GenBank/DDBJ whole genome shotgun (WGS) entry which is preliminary data.</text>
</comment>
<gene>
    <name evidence="1" type="ORF">G2W53_003737</name>
</gene>
<dbReference type="Proteomes" id="UP000634136">
    <property type="component" value="Unassembled WGS sequence"/>
</dbReference>
<accession>A0A835CGN3</accession>